<sequence>MPILDRKPDTDVEGAAEREAEYQQLKVALHVAQVDRSRYVEEMHTAMVKMKQTIECLEQEGEQLLEKLRAIDSKPNQIRDQRMCEDLVNLAENKDWLQEQIEAEKAKHMDLDAKIRSMEKKVNEMKVKLGGTMGSDDSVRRVRTKLTTLENRLVHLLKSYNEEVGKNMQLRSEIDTLRMQRSKFDQLYRKLEQTLSKQRTVIGQIIEATSQAYEQREDAAQRIQQLTEKAEKDTQQHNNEMKELVRLIDHDRKLKHFMKIKATERQEDPQLTAWKAKRIQEADERRAEVDRLIDNYEQAFDRMLEVMEEANPENLVQGFLEKEDRNFALFNYVNETNAEIERLNEENENLAAEIDNYEEKMTKVVDVQKDAMSEWKLLNETAREQQENTEARLSAANETIKTVCDIVSEIIQKLKCDTFFFLTSTMLTRRLASSEGITQSNLLDYLTLVEQRVNQLLLIRQFIAVNDPEAPFVAKSILIGNNLNAPPTDNIPSIHPPSLRDDFDEASEISVLKPYSREELHRRVVTTVRRKENEARSTQSMSISLSKGPKI</sequence>
<organism evidence="5 6">
    <name type="scientific">Opisthorchis viverrini</name>
    <name type="common">Southeast Asian liver fluke</name>
    <dbReference type="NCBI Taxonomy" id="6198"/>
    <lineage>
        <taxon>Eukaryota</taxon>
        <taxon>Metazoa</taxon>
        <taxon>Spiralia</taxon>
        <taxon>Lophotrochozoa</taxon>
        <taxon>Platyhelminthes</taxon>
        <taxon>Trematoda</taxon>
        <taxon>Digenea</taxon>
        <taxon>Opisthorchiida</taxon>
        <taxon>Opisthorchiata</taxon>
        <taxon>Opisthorchiidae</taxon>
        <taxon>Opisthorchis</taxon>
    </lineage>
</organism>
<protein>
    <recommendedName>
        <fullName evidence="4">ODAD1 central coiled coil region domain-containing protein</fullName>
    </recommendedName>
</protein>
<accession>A0A074ZCR6</accession>
<dbReference type="InterPro" id="IPR051876">
    <property type="entry name" value="ODA-DC/CCD"/>
</dbReference>
<dbReference type="PANTHER" id="PTHR21694">
    <property type="entry name" value="COILED-COIL DOMAIN-CONTAINING PROTEIN 63"/>
    <property type="match status" value="1"/>
</dbReference>
<reference evidence="5 6" key="1">
    <citation type="submission" date="2013-11" db="EMBL/GenBank/DDBJ databases">
        <title>Opisthorchis viverrini - life in the bile duct.</title>
        <authorList>
            <person name="Young N.D."/>
            <person name="Nagarajan N."/>
            <person name="Lin S.J."/>
            <person name="Korhonen P.K."/>
            <person name="Jex A.R."/>
            <person name="Hall R.S."/>
            <person name="Safavi-Hemami H."/>
            <person name="Kaewkong W."/>
            <person name="Bertrand D."/>
            <person name="Gao S."/>
            <person name="Seet Q."/>
            <person name="Wongkham S."/>
            <person name="Teh B.T."/>
            <person name="Wongkham C."/>
            <person name="Intapan P.M."/>
            <person name="Maleewong W."/>
            <person name="Yang X."/>
            <person name="Hu M."/>
            <person name="Wang Z."/>
            <person name="Hofmann A."/>
            <person name="Sternberg P.W."/>
            <person name="Tan P."/>
            <person name="Wang J."/>
            <person name="Gasser R.B."/>
        </authorList>
    </citation>
    <scope>NUCLEOTIDE SEQUENCE [LARGE SCALE GENOMIC DNA]</scope>
</reference>
<evidence type="ECO:0000313" key="5">
    <source>
        <dbReference type="EMBL" id="KER20990.1"/>
    </source>
</evidence>
<feature type="compositionally biased region" description="Polar residues" evidence="3">
    <location>
        <begin position="536"/>
        <end position="545"/>
    </location>
</feature>
<dbReference type="KEGG" id="ovi:T265_10584"/>
<dbReference type="CTD" id="20324752"/>
<proteinExistence type="predicted"/>
<gene>
    <name evidence="5" type="ORF">T265_10584</name>
</gene>
<evidence type="ECO:0000256" key="3">
    <source>
        <dbReference type="SAM" id="MobiDB-lite"/>
    </source>
</evidence>
<feature type="coiled-coil region" evidence="2">
    <location>
        <begin position="209"/>
        <end position="247"/>
    </location>
</feature>
<dbReference type="EMBL" id="KL597004">
    <property type="protein sequence ID" value="KER20990.1"/>
    <property type="molecule type" value="Genomic_DNA"/>
</dbReference>
<keyword evidence="1 2" id="KW-0175">Coiled coil</keyword>
<feature type="coiled-coil region" evidence="2">
    <location>
        <begin position="40"/>
        <end position="128"/>
    </location>
</feature>
<dbReference type="Pfam" id="PF21773">
    <property type="entry name" value="ODAD1_CC"/>
    <property type="match status" value="1"/>
</dbReference>
<name>A0A074ZCR6_OPIVI</name>
<dbReference type="InterPro" id="IPR049258">
    <property type="entry name" value="ODAD1_CC"/>
</dbReference>
<feature type="region of interest" description="Disordered" evidence="3">
    <location>
        <begin position="530"/>
        <end position="551"/>
    </location>
</feature>
<dbReference type="PANTHER" id="PTHR21694:SF18">
    <property type="entry name" value="COILED-COIL DOMAIN-CONTAINING PROTEIN 63"/>
    <property type="match status" value="1"/>
</dbReference>
<feature type="domain" description="ODAD1 central coiled coil region" evidence="4">
    <location>
        <begin position="145"/>
        <end position="418"/>
    </location>
</feature>
<dbReference type="RefSeq" id="XP_009175264.1">
    <property type="nucleotide sequence ID" value="XM_009177000.1"/>
</dbReference>
<feature type="coiled-coil region" evidence="2">
    <location>
        <begin position="333"/>
        <end position="399"/>
    </location>
</feature>
<dbReference type="GeneID" id="20324752"/>
<dbReference type="OrthoDB" id="6766775at2759"/>
<dbReference type="AlphaFoldDB" id="A0A074ZCR6"/>
<evidence type="ECO:0000313" key="6">
    <source>
        <dbReference type="Proteomes" id="UP000054324"/>
    </source>
</evidence>
<evidence type="ECO:0000259" key="4">
    <source>
        <dbReference type="Pfam" id="PF21773"/>
    </source>
</evidence>
<keyword evidence="6" id="KW-1185">Reference proteome</keyword>
<evidence type="ECO:0000256" key="1">
    <source>
        <dbReference type="ARBA" id="ARBA00023054"/>
    </source>
</evidence>
<dbReference type="STRING" id="6198.A0A074ZCR6"/>
<evidence type="ECO:0000256" key="2">
    <source>
        <dbReference type="SAM" id="Coils"/>
    </source>
</evidence>
<dbReference type="Proteomes" id="UP000054324">
    <property type="component" value="Unassembled WGS sequence"/>
</dbReference>